<dbReference type="Pfam" id="PF03484">
    <property type="entry name" value="B5"/>
    <property type="match status" value="1"/>
</dbReference>
<dbReference type="Gene3D" id="3.50.40.10">
    <property type="entry name" value="Phenylalanyl-trna Synthetase, Chain B, domain 3"/>
    <property type="match status" value="1"/>
</dbReference>
<comment type="similarity">
    <text evidence="3 12">Belongs to the phenylalanyl-tRNA synthetase beta subunit family. Type 2 subfamily.</text>
</comment>
<evidence type="ECO:0000256" key="1">
    <source>
        <dbReference type="ARBA" id="ARBA00001946"/>
    </source>
</evidence>
<evidence type="ECO:0000256" key="11">
    <source>
        <dbReference type="ARBA" id="ARBA00023146"/>
    </source>
</evidence>
<evidence type="ECO:0000256" key="5">
    <source>
        <dbReference type="ARBA" id="ARBA00022598"/>
    </source>
</evidence>
<dbReference type="InterPro" id="IPR004531">
    <property type="entry name" value="Phe-tRNA-synth_IIc_bsu_arc_euk"/>
</dbReference>
<feature type="binding site" evidence="12">
    <location>
        <position position="366"/>
    </location>
    <ligand>
        <name>Mg(2+)</name>
        <dbReference type="ChEBI" id="CHEBI:18420"/>
        <note>shared with alpha subunit</note>
    </ligand>
</feature>
<dbReference type="Proteomes" id="UP000595917">
    <property type="component" value="Chromosome"/>
</dbReference>
<comment type="subunit">
    <text evidence="12">Tetramer of two alpha and two beta subunits.</text>
</comment>
<evidence type="ECO:0000313" key="14">
    <source>
        <dbReference type="EMBL" id="QQO09780.1"/>
    </source>
</evidence>
<dbReference type="Gene3D" id="3.30.56.10">
    <property type="match status" value="2"/>
</dbReference>
<dbReference type="KEGG" id="bhc:JFL75_02395"/>
<dbReference type="InterPro" id="IPR045060">
    <property type="entry name" value="Phe-tRNA-ligase_IIc_bsu"/>
</dbReference>
<dbReference type="EC" id="6.1.1.20" evidence="12"/>
<feature type="domain" description="B5" evidence="13">
    <location>
        <begin position="293"/>
        <end position="378"/>
    </location>
</feature>
<dbReference type="InterPro" id="IPR041616">
    <property type="entry name" value="PheRS_beta_core"/>
</dbReference>
<feature type="binding site" evidence="12">
    <location>
        <position position="365"/>
    </location>
    <ligand>
        <name>Mg(2+)</name>
        <dbReference type="ChEBI" id="CHEBI:18420"/>
        <note>shared with alpha subunit</note>
    </ligand>
</feature>
<dbReference type="PANTHER" id="PTHR10947:SF0">
    <property type="entry name" value="PHENYLALANINE--TRNA LIGASE BETA SUBUNIT"/>
    <property type="match status" value="1"/>
</dbReference>
<dbReference type="InterPro" id="IPR005147">
    <property type="entry name" value="tRNA_synthase_B5-dom"/>
</dbReference>
<keyword evidence="8 12" id="KW-0067">ATP-binding</keyword>
<evidence type="ECO:0000256" key="4">
    <source>
        <dbReference type="ARBA" id="ARBA00022490"/>
    </source>
</evidence>
<evidence type="ECO:0000256" key="9">
    <source>
        <dbReference type="ARBA" id="ARBA00022842"/>
    </source>
</evidence>
<dbReference type="InterPro" id="IPR009061">
    <property type="entry name" value="DNA-bd_dom_put_sf"/>
</dbReference>
<evidence type="ECO:0000256" key="3">
    <source>
        <dbReference type="ARBA" id="ARBA00007438"/>
    </source>
</evidence>
<evidence type="ECO:0000313" key="15">
    <source>
        <dbReference type="Proteomes" id="UP000595917"/>
    </source>
</evidence>
<proteinExistence type="inferred from homology"/>
<comment type="cofactor">
    <cofactor evidence="1 12">
        <name>Mg(2+)</name>
        <dbReference type="ChEBI" id="CHEBI:18420"/>
    </cofactor>
</comment>
<keyword evidence="5 12" id="KW-0436">Ligase</keyword>
<reference evidence="14" key="1">
    <citation type="submission" date="2021-01" db="EMBL/GenBank/DDBJ databases">
        <title>Description of Breznakiella homolactica.</title>
        <authorList>
            <person name="Song Y."/>
            <person name="Brune A."/>
        </authorList>
    </citation>
    <scope>NUCLEOTIDE SEQUENCE</scope>
    <source>
        <strain evidence="14">RmG30</strain>
    </source>
</reference>
<keyword evidence="7 12" id="KW-0547">Nucleotide-binding</keyword>
<evidence type="ECO:0000256" key="6">
    <source>
        <dbReference type="ARBA" id="ARBA00022723"/>
    </source>
</evidence>
<dbReference type="PROSITE" id="PS51483">
    <property type="entry name" value="B5"/>
    <property type="match status" value="1"/>
</dbReference>
<feature type="binding site" evidence="12">
    <location>
        <position position="356"/>
    </location>
    <ligand>
        <name>Mg(2+)</name>
        <dbReference type="ChEBI" id="CHEBI:18420"/>
        <note>shared with alpha subunit</note>
    </ligand>
</feature>
<dbReference type="InterPro" id="IPR020825">
    <property type="entry name" value="Phe-tRNA_synthase-like_B3/B4"/>
</dbReference>
<dbReference type="GO" id="GO:0003723">
    <property type="term" value="F:RNA binding"/>
    <property type="evidence" value="ECO:0007669"/>
    <property type="project" value="InterPro"/>
</dbReference>
<dbReference type="InterPro" id="IPR045864">
    <property type="entry name" value="aa-tRNA-synth_II/BPL/LPL"/>
</dbReference>
<sequence length="579" mass="64591">MPKIEVNEELFYSLVGRRWDSTEAFEEALTCAKAELDEDSDKSLPAEERTLKIELNDTNRPDLWSAAGCARQLRVHGGAERPDYPFFSKAGAVKPASRKVVVEASVQKVRPYLTGFIASGKAVTDSSLKDMIQTQEKLAWNFGRKRRSVSMGLYRIAKIEWPIIYRAVDPDKVSFVPLQWETPLTLREILKQHPKGKEYGFIQEHEPLHPLLIDSKGGILSYPPIINSADIGAVQVGDTDLFIELTGTDQPSVTLAASIMACDLADQGYTIEPVEVEYSFDTPMGRTVTTPFYFQEPVFCSLSRVEKFLGDTLNSAECLAAMERMGCRAEAAAAAERGDQAQGDGILVYPPEYRNDFLHAADVVEDIMIGRTLAAFAPETPRDFTIGRLTPVTIFSRKVKECLVGMGYQEMIYNYLGSRKDLVDNMRGAGDRIIRISNPMTENYEYVRDSVLASLMMSESVSGHAVYPHKIFEVGKVAYRDSGENYGTQTHQYMGFLHAGPEANFNTAASQLQTLFYYLSRDYDLEESDDPRFIPGRAAMILYNGSNAGVFGEIHPEVLENWGTAMPCIAAEIDLELLM</sequence>
<dbReference type="CDD" id="cd00769">
    <property type="entry name" value="PheRS_beta_core"/>
    <property type="match status" value="1"/>
</dbReference>
<dbReference type="InterPro" id="IPR022918">
    <property type="entry name" value="Phe_tRNA_ligase_beta2_arc"/>
</dbReference>
<evidence type="ECO:0000259" key="13">
    <source>
        <dbReference type="PROSITE" id="PS51483"/>
    </source>
</evidence>
<keyword evidence="4 12" id="KW-0963">Cytoplasm</keyword>
<dbReference type="SUPFAM" id="SSF46955">
    <property type="entry name" value="Putative DNA-binding domain"/>
    <property type="match status" value="1"/>
</dbReference>
<evidence type="ECO:0000256" key="8">
    <source>
        <dbReference type="ARBA" id="ARBA00022840"/>
    </source>
</evidence>
<keyword evidence="10 12" id="KW-0648">Protein biosynthesis</keyword>
<dbReference type="SMART" id="SM00874">
    <property type="entry name" value="B5"/>
    <property type="match status" value="1"/>
</dbReference>
<evidence type="ECO:0000256" key="2">
    <source>
        <dbReference type="ARBA" id="ARBA00004496"/>
    </source>
</evidence>
<dbReference type="EMBL" id="CP067089">
    <property type="protein sequence ID" value="QQO09780.1"/>
    <property type="molecule type" value="Genomic_DNA"/>
</dbReference>
<dbReference type="PANTHER" id="PTHR10947">
    <property type="entry name" value="PHENYLALANYL-TRNA SYNTHETASE BETA CHAIN AND LEUCINE-RICH REPEAT-CONTAINING PROTEIN 47"/>
    <property type="match status" value="1"/>
</dbReference>
<dbReference type="Pfam" id="PF17759">
    <property type="entry name" value="tRNA_synthFbeta"/>
    <property type="match status" value="1"/>
</dbReference>
<dbReference type="GO" id="GO:0006432">
    <property type="term" value="P:phenylalanyl-tRNA aminoacylation"/>
    <property type="evidence" value="ECO:0007669"/>
    <property type="project" value="UniProtKB-UniRule"/>
</dbReference>
<dbReference type="GO" id="GO:0005524">
    <property type="term" value="F:ATP binding"/>
    <property type="evidence" value="ECO:0007669"/>
    <property type="project" value="UniProtKB-UniRule"/>
</dbReference>
<dbReference type="AlphaFoldDB" id="A0A7T7XNT8"/>
<evidence type="ECO:0000256" key="10">
    <source>
        <dbReference type="ARBA" id="ARBA00022917"/>
    </source>
</evidence>
<evidence type="ECO:0000256" key="12">
    <source>
        <dbReference type="HAMAP-Rule" id="MF_00284"/>
    </source>
</evidence>
<evidence type="ECO:0000256" key="7">
    <source>
        <dbReference type="ARBA" id="ARBA00022741"/>
    </source>
</evidence>
<dbReference type="GO" id="GO:0004826">
    <property type="term" value="F:phenylalanine-tRNA ligase activity"/>
    <property type="evidence" value="ECO:0007669"/>
    <property type="project" value="UniProtKB-UniRule"/>
</dbReference>
<feature type="binding site" evidence="12">
    <location>
        <position position="362"/>
    </location>
    <ligand>
        <name>Mg(2+)</name>
        <dbReference type="ChEBI" id="CHEBI:18420"/>
        <note>shared with alpha subunit</note>
    </ligand>
</feature>
<keyword evidence="6 12" id="KW-0479">Metal-binding</keyword>
<gene>
    <name evidence="12" type="primary">pheT</name>
    <name evidence="14" type="ORF">JFL75_02395</name>
</gene>
<dbReference type="SUPFAM" id="SSF55681">
    <property type="entry name" value="Class II aaRS and biotin synthetases"/>
    <property type="match status" value="1"/>
</dbReference>
<keyword evidence="9 12" id="KW-0460">Magnesium</keyword>
<keyword evidence="11 12" id="KW-0030">Aminoacyl-tRNA synthetase</keyword>
<dbReference type="GO" id="GO:0000287">
    <property type="term" value="F:magnesium ion binding"/>
    <property type="evidence" value="ECO:0007669"/>
    <property type="project" value="InterPro"/>
</dbReference>
<dbReference type="InterPro" id="IPR005146">
    <property type="entry name" value="B3/B4_tRNA-bd"/>
</dbReference>
<dbReference type="RefSeq" id="WP_215627083.1">
    <property type="nucleotide sequence ID" value="NZ_CP067089.2"/>
</dbReference>
<dbReference type="Gene3D" id="3.30.930.10">
    <property type="entry name" value="Bira Bifunctional Protein, Domain 2"/>
    <property type="match status" value="1"/>
</dbReference>
<dbReference type="HAMAP" id="MF_00284">
    <property type="entry name" value="Phe_tRNA_synth_beta2"/>
    <property type="match status" value="1"/>
</dbReference>
<keyword evidence="15" id="KW-1185">Reference proteome</keyword>
<comment type="subcellular location">
    <subcellularLocation>
        <location evidence="2 12">Cytoplasm</location>
    </subcellularLocation>
</comment>
<accession>A0A7T7XNT8</accession>
<dbReference type="SMART" id="SM00873">
    <property type="entry name" value="B3_4"/>
    <property type="match status" value="1"/>
</dbReference>
<protein>
    <recommendedName>
        <fullName evidence="12">Phenylalanine--tRNA ligase beta subunit</fullName>
        <ecNumber evidence="12">6.1.1.20</ecNumber>
    </recommendedName>
    <alternativeName>
        <fullName evidence="12">Phenylalanyl-tRNA synthetase beta subunit</fullName>
        <shortName evidence="12">PheRS</shortName>
    </alternativeName>
</protein>
<dbReference type="NCBIfam" id="TIGR00471">
    <property type="entry name" value="pheT_arch"/>
    <property type="match status" value="1"/>
</dbReference>
<comment type="catalytic activity">
    <reaction evidence="12">
        <text>tRNA(Phe) + L-phenylalanine + ATP = L-phenylalanyl-tRNA(Phe) + AMP + diphosphate + H(+)</text>
        <dbReference type="Rhea" id="RHEA:19413"/>
        <dbReference type="Rhea" id="RHEA-COMP:9668"/>
        <dbReference type="Rhea" id="RHEA-COMP:9699"/>
        <dbReference type="ChEBI" id="CHEBI:15378"/>
        <dbReference type="ChEBI" id="CHEBI:30616"/>
        <dbReference type="ChEBI" id="CHEBI:33019"/>
        <dbReference type="ChEBI" id="CHEBI:58095"/>
        <dbReference type="ChEBI" id="CHEBI:78442"/>
        <dbReference type="ChEBI" id="CHEBI:78531"/>
        <dbReference type="ChEBI" id="CHEBI:456215"/>
        <dbReference type="EC" id="6.1.1.20"/>
    </reaction>
</comment>
<name>A0A7T7XNT8_9SPIR</name>
<organism evidence="14 15">
    <name type="scientific">Breznakiella homolactica</name>
    <dbReference type="NCBI Taxonomy" id="2798577"/>
    <lineage>
        <taxon>Bacteria</taxon>
        <taxon>Pseudomonadati</taxon>
        <taxon>Spirochaetota</taxon>
        <taxon>Spirochaetia</taxon>
        <taxon>Spirochaetales</taxon>
        <taxon>Breznakiellaceae</taxon>
        <taxon>Breznakiella</taxon>
    </lineage>
</organism>
<dbReference type="GO" id="GO:0009328">
    <property type="term" value="C:phenylalanine-tRNA ligase complex"/>
    <property type="evidence" value="ECO:0007669"/>
    <property type="project" value="TreeGrafter"/>
</dbReference>